<protein>
    <submittedName>
        <fullName evidence="4">Phage abortive infection protein</fullName>
    </submittedName>
</protein>
<keyword evidence="1" id="KW-0175">Coiled coil</keyword>
<proteinExistence type="predicted"/>
<feature type="transmembrane region" description="Helical" evidence="2">
    <location>
        <begin position="17"/>
        <end position="36"/>
    </location>
</feature>
<evidence type="ECO:0000313" key="4">
    <source>
        <dbReference type="EMBL" id="MCW7529789.1"/>
    </source>
</evidence>
<feature type="coiled-coil region" evidence="1">
    <location>
        <begin position="95"/>
        <end position="129"/>
    </location>
</feature>
<dbReference type="AlphaFoldDB" id="A0AAW5VMI4"/>
<evidence type="ECO:0000313" key="6">
    <source>
        <dbReference type="Proteomes" id="UP001208912"/>
    </source>
</evidence>
<dbReference type="EMBL" id="JAMQPL010000002">
    <property type="protein sequence ID" value="MCW7529789.1"/>
    <property type="molecule type" value="Genomic_DNA"/>
</dbReference>
<dbReference type="Pfam" id="PF16872">
    <property type="entry name" value="putAbiC"/>
    <property type="match status" value="1"/>
</dbReference>
<gene>
    <name evidence="3" type="ORF">ND861_07075</name>
    <name evidence="4" type="ORF">ND862_06160</name>
</gene>
<dbReference type="Proteomes" id="UP001208912">
    <property type="component" value="Unassembled WGS sequence"/>
</dbReference>
<keyword evidence="2" id="KW-0812">Transmembrane</keyword>
<dbReference type="Proteomes" id="UP001208540">
    <property type="component" value="Unassembled WGS sequence"/>
</dbReference>
<comment type="caution">
    <text evidence="4">The sequence shown here is derived from an EMBL/GenBank/DDBJ whole genome shotgun (WGS) entry which is preliminary data.</text>
</comment>
<sequence length="420" mass="49182">MSEKVRMTLFSETTGKIITIFGFACIIASIVVFLSFGSWKKSAIIDEEIIGQFGDFIGGSVGTLFSLTGVILFYVALKEQRRDININQQNLGLQTQALHSQIDEFKAQKEELEATRKIFEEQTNLIREQIKLSVSQNEEVREQSAIAQLNYFNSNFYAYLTLLNNSRESLENDNIIEKIIEELIISTTKEDPINVTLEKLKNKFLELFELNREKLSIYFRTLYRVMLLIENSGIDINKKKEYFKLLRSQISEKELVMLYYNYISNLGIKVRSIVVKYHFLKHLRSVKKIEFFHALNKLNINEINIFLEYLSSSLYKFINRLSDLEEEDKYFSEKSFLFGMEFLIKIFYDDKVVIALSFDEIEFNKANILNHSEMQKLVNLEIYSTLFVSIFRSIIGNEIVNSLSSDEGKLEFRFEINYSF</sequence>
<dbReference type="EMBL" id="JAMQPM010000002">
    <property type="protein sequence ID" value="MCW7526099.1"/>
    <property type="molecule type" value="Genomic_DNA"/>
</dbReference>
<dbReference type="RefSeq" id="WP_265351376.1">
    <property type="nucleotide sequence ID" value="NZ_JAMQPL010000002.1"/>
</dbReference>
<keyword evidence="6" id="KW-1185">Reference proteome</keyword>
<reference evidence="4 6" key="1">
    <citation type="submission" date="2022-06" db="EMBL/GenBank/DDBJ databases">
        <title>Leptospira isolates from biofilms formed at urban environments.</title>
        <authorList>
            <person name="Ribeiro P.S."/>
            <person name="Sousa T."/>
            <person name="Carvalho N."/>
            <person name="Aburjaile F."/>
            <person name="Neves F."/>
            <person name="Oliveira D."/>
            <person name="Blanco L."/>
            <person name="Lima J."/>
            <person name="Costa F."/>
            <person name="Brenig B."/>
            <person name="Soares S."/>
            <person name="Ramos R."/>
            <person name="Goes-Neto A."/>
            <person name="Matiuzzi M."/>
            <person name="Azevedo V."/>
            <person name="Ristow P."/>
        </authorList>
    </citation>
    <scope>NUCLEOTIDE SEQUENCE</scope>
    <source>
        <strain evidence="3 6">VSF19</strain>
        <strain evidence="4">VSF20</strain>
    </source>
</reference>
<evidence type="ECO:0000313" key="5">
    <source>
        <dbReference type="Proteomes" id="UP001208540"/>
    </source>
</evidence>
<keyword evidence="2" id="KW-1133">Transmembrane helix</keyword>
<evidence type="ECO:0000256" key="2">
    <source>
        <dbReference type="SAM" id="Phobius"/>
    </source>
</evidence>
<organism evidence="4 5">
    <name type="scientific">Leptospira soteropolitanensis</name>
    <dbReference type="NCBI Taxonomy" id="2950025"/>
    <lineage>
        <taxon>Bacteria</taxon>
        <taxon>Pseudomonadati</taxon>
        <taxon>Spirochaetota</taxon>
        <taxon>Spirochaetia</taxon>
        <taxon>Leptospirales</taxon>
        <taxon>Leptospiraceae</taxon>
        <taxon>Leptospira</taxon>
    </lineage>
</organism>
<feature type="transmembrane region" description="Helical" evidence="2">
    <location>
        <begin position="56"/>
        <end position="77"/>
    </location>
</feature>
<keyword evidence="2" id="KW-0472">Membrane</keyword>
<name>A0AAW5VMI4_9LEPT</name>
<dbReference type="InterPro" id="IPR031709">
    <property type="entry name" value="PutAbiC"/>
</dbReference>
<accession>A0AAW5VMI4</accession>
<evidence type="ECO:0000256" key="1">
    <source>
        <dbReference type="SAM" id="Coils"/>
    </source>
</evidence>
<evidence type="ECO:0000313" key="3">
    <source>
        <dbReference type="EMBL" id="MCW7526099.1"/>
    </source>
</evidence>